<dbReference type="InterPro" id="IPR017523">
    <property type="entry name" value="Rv3268"/>
</dbReference>
<comment type="caution">
    <text evidence="1">The sequence shown here is derived from an EMBL/GenBank/DDBJ whole genome shotgun (WGS) entry which is preliminary data.</text>
</comment>
<protein>
    <recommendedName>
        <fullName evidence="3">TIGR03089 family protein</fullName>
    </recommendedName>
</protein>
<accession>A0ABU1T1K7</accession>
<evidence type="ECO:0000313" key="1">
    <source>
        <dbReference type="EMBL" id="MDR6939262.1"/>
    </source>
</evidence>
<dbReference type="EMBL" id="JAVDUJ010000001">
    <property type="protein sequence ID" value="MDR6939262.1"/>
    <property type="molecule type" value="Genomic_DNA"/>
</dbReference>
<gene>
    <name evidence="1" type="ORF">J2S36_000805</name>
</gene>
<dbReference type="Proteomes" id="UP001266099">
    <property type="component" value="Unassembled WGS sequence"/>
</dbReference>
<reference evidence="1 2" key="1">
    <citation type="submission" date="2023-07" db="EMBL/GenBank/DDBJ databases">
        <title>Sequencing the genomes of 1000 actinobacteria strains.</title>
        <authorList>
            <person name="Klenk H.-P."/>
        </authorList>
    </citation>
    <scope>NUCLEOTIDE SEQUENCE [LARGE SCALE GENOMIC DNA]</scope>
    <source>
        <strain evidence="1 2">DSM 15539</strain>
    </source>
</reference>
<sequence length="258" mass="27708">MKGTAPALTWYGMQGGIERIELSGKVCANHLAKIANYLAMECDLGPDTCIGIDLPPHWKSSLWAMGALLIGAQVRFWPTRISARTAEAFAADGSAAVDPQDFLQSVDVLLTDRPEFWLSELSPQILTDFAGEIIALNLHSLAFSWNGELPSGVLDGQAEVLGQADVMLAVECCNDANAMQFILPVAQLHDLPAGMLLAIDADRARTALSVRNSSACLQAIISGWAAGLAVVIVDDPMLQDPKNVQNLLRSEGFSDEYI</sequence>
<proteinExistence type="predicted"/>
<evidence type="ECO:0008006" key="3">
    <source>
        <dbReference type="Google" id="ProtNLM"/>
    </source>
</evidence>
<name>A0ABU1T1K7_9ACTO</name>
<keyword evidence="2" id="KW-1185">Reference proteome</keyword>
<dbReference type="NCBIfam" id="TIGR03089">
    <property type="entry name" value="TIGR03089 family protein"/>
    <property type="match status" value="1"/>
</dbReference>
<organism evidence="1 2">
    <name type="scientific">Arcanobacterium hippocoleae</name>
    <dbReference type="NCBI Taxonomy" id="149017"/>
    <lineage>
        <taxon>Bacteria</taxon>
        <taxon>Bacillati</taxon>
        <taxon>Actinomycetota</taxon>
        <taxon>Actinomycetes</taxon>
        <taxon>Actinomycetales</taxon>
        <taxon>Actinomycetaceae</taxon>
        <taxon>Arcanobacterium</taxon>
    </lineage>
</organism>
<evidence type="ECO:0000313" key="2">
    <source>
        <dbReference type="Proteomes" id="UP001266099"/>
    </source>
</evidence>